<evidence type="ECO:0000313" key="2">
    <source>
        <dbReference type="Proteomes" id="UP000246005"/>
    </source>
</evidence>
<organism evidence="1 2">
    <name type="scientific">Lentzea atacamensis</name>
    <dbReference type="NCBI Taxonomy" id="531938"/>
    <lineage>
        <taxon>Bacteria</taxon>
        <taxon>Bacillati</taxon>
        <taxon>Actinomycetota</taxon>
        <taxon>Actinomycetes</taxon>
        <taxon>Pseudonocardiales</taxon>
        <taxon>Pseudonocardiaceae</taxon>
        <taxon>Lentzea</taxon>
    </lineage>
</organism>
<gene>
    <name evidence="1" type="ORF">C8D88_11668</name>
</gene>
<reference evidence="1 2" key="1">
    <citation type="submission" date="2018-05" db="EMBL/GenBank/DDBJ databases">
        <title>Genomic Encyclopedia of Type Strains, Phase IV (KMG-IV): sequencing the most valuable type-strain genomes for metagenomic binning, comparative biology and taxonomic classification.</title>
        <authorList>
            <person name="Goeker M."/>
        </authorList>
    </citation>
    <scope>NUCLEOTIDE SEQUENCE [LARGE SCALE GENOMIC DNA]</scope>
    <source>
        <strain evidence="1 2">DSM 45480</strain>
    </source>
</reference>
<dbReference type="RefSeq" id="WP_109641140.1">
    <property type="nucleotide sequence ID" value="NZ_QGHB01000016.1"/>
</dbReference>
<accession>A0A316HNP3</accession>
<name>A0A316HNP3_9PSEU</name>
<evidence type="ECO:0000313" key="1">
    <source>
        <dbReference type="EMBL" id="PWK81657.1"/>
    </source>
</evidence>
<dbReference type="Proteomes" id="UP000246005">
    <property type="component" value="Unassembled WGS sequence"/>
</dbReference>
<sequence length="114" mass="13188">MTRLAYSEDLYYLLLKAGRNVVLFHDDTETHVRGFSWVCSDMTEWAQESFVDFRHAGLIQVGHHEPWGAEVTLTDAGVARLAEWRLRLLDEDEFNETLRVEVVRTDGSARDPHL</sequence>
<dbReference type="AlphaFoldDB" id="A0A316HNP3"/>
<protein>
    <submittedName>
        <fullName evidence="1">Uncharacterized protein</fullName>
    </submittedName>
</protein>
<proteinExistence type="predicted"/>
<comment type="caution">
    <text evidence="1">The sequence shown here is derived from an EMBL/GenBank/DDBJ whole genome shotgun (WGS) entry which is preliminary data.</text>
</comment>
<dbReference type="EMBL" id="QGHB01000016">
    <property type="protein sequence ID" value="PWK81657.1"/>
    <property type="molecule type" value="Genomic_DNA"/>
</dbReference>